<reference evidence="2 3" key="1">
    <citation type="submission" date="2024-10" db="EMBL/GenBank/DDBJ databases">
        <authorList>
            <person name="Kim D."/>
        </authorList>
    </citation>
    <scope>NUCLEOTIDE SEQUENCE [LARGE SCALE GENOMIC DNA]</scope>
    <source>
        <strain evidence="2">BH-2024</strain>
    </source>
</reference>
<evidence type="ECO:0000313" key="2">
    <source>
        <dbReference type="EMBL" id="KAL3122771.1"/>
    </source>
</evidence>
<protein>
    <submittedName>
        <fullName evidence="2">Uncharacterized protein</fullName>
    </submittedName>
</protein>
<name>A0ABD2M5R6_9BILA</name>
<organism evidence="2 3">
    <name type="scientific">Heterodera trifolii</name>
    <dbReference type="NCBI Taxonomy" id="157864"/>
    <lineage>
        <taxon>Eukaryota</taxon>
        <taxon>Metazoa</taxon>
        <taxon>Ecdysozoa</taxon>
        <taxon>Nematoda</taxon>
        <taxon>Chromadorea</taxon>
        <taxon>Rhabditida</taxon>
        <taxon>Tylenchina</taxon>
        <taxon>Tylenchomorpha</taxon>
        <taxon>Tylenchoidea</taxon>
        <taxon>Heteroderidae</taxon>
        <taxon>Heteroderinae</taxon>
        <taxon>Heterodera</taxon>
    </lineage>
</organism>
<keyword evidence="3" id="KW-1185">Reference proteome</keyword>
<sequence length="283" mass="33584">MKKEEEDEQEWEKEEEEKEEEEEEDEEEEEEEEEEEDLIVHVLLITTSVEANSPKKEKSETIENVEANPPSKNELETVTIKAYCKAELTADNLDTEMVPVYKYMKRRIFHCVEHGYVLAEAPQPIKTEGNYYYAFIFKQNPQKMRQKKCENFEQPKDTKLDALLSSVHKEMEEENEKDYKEQTKKLDHYIAIEEMHNESLPGTIVREGVTMIEKVVAGIKEKMKKREGKNEGGKKEEEEKREQRKKEEKKGEDEEEREEEGKKMKKREGKNEGGKKKEEKREQ</sequence>
<comment type="caution">
    <text evidence="2">The sequence shown here is derived from an EMBL/GenBank/DDBJ whole genome shotgun (WGS) entry which is preliminary data.</text>
</comment>
<feature type="compositionally biased region" description="Basic and acidic residues" evidence="1">
    <location>
        <begin position="228"/>
        <end position="252"/>
    </location>
</feature>
<dbReference type="AlphaFoldDB" id="A0ABD2M5R6"/>
<feature type="region of interest" description="Disordered" evidence="1">
    <location>
        <begin position="222"/>
        <end position="283"/>
    </location>
</feature>
<dbReference type="Proteomes" id="UP001620626">
    <property type="component" value="Unassembled WGS sequence"/>
</dbReference>
<feature type="region of interest" description="Disordered" evidence="1">
    <location>
        <begin position="1"/>
        <end position="68"/>
    </location>
</feature>
<evidence type="ECO:0000256" key="1">
    <source>
        <dbReference type="SAM" id="MobiDB-lite"/>
    </source>
</evidence>
<feature type="compositionally biased region" description="Acidic residues" evidence="1">
    <location>
        <begin position="1"/>
        <end position="37"/>
    </location>
</feature>
<dbReference type="EMBL" id="JBICBT010000127">
    <property type="protein sequence ID" value="KAL3122771.1"/>
    <property type="molecule type" value="Genomic_DNA"/>
</dbReference>
<gene>
    <name evidence="2" type="ORF">niasHT_008461</name>
</gene>
<evidence type="ECO:0000313" key="3">
    <source>
        <dbReference type="Proteomes" id="UP001620626"/>
    </source>
</evidence>
<accession>A0ABD2M5R6</accession>
<proteinExistence type="predicted"/>
<feature type="compositionally biased region" description="Basic and acidic residues" evidence="1">
    <location>
        <begin position="269"/>
        <end position="283"/>
    </location>
</feature>